<protein>
    <recommendedName>
        <fullName evidence="1">DUF4097 domain-containing protein</fullName>
    </recommendedName>
</protein>
<proteinExistence type="predicted"/>
<dbReference type="RefSeq" id="WP_064979267.1">
    <property type="nucleotide sequence ID" value="NZ_LZLC01000043.1"/>
</dbReference>
<dbReference type="PANTHER" id="PTHR34094">
    <property type="match status" value="1"/>
</dbReference>
<dbReference type="STRING" id="56689.GCA_001291445_00718"/>
<comment type="caution">
    <text evidence="2">The sequence shown here is derived from an EMBL/GenBank/DDBJ whole genome shotgun (WGS) entry which is preliminary data.</text>
</comment>
<sequence>MRTFPTPGPITATIELGAGAVRVTAADRADTEVRVTPRDPLRAADVRAAEQAHIDFANGALTVTVGKKLLSLSRGAVNVDIALPSLSRLAVAVSSADLRVDGTVGDCRFDAASGNATLDAVEGNIKAATASGDLAVRRVLGNANASTASGELSIEGLDGGLKFQAASGSATVGTLRGSAHSRTASGSLTVAAAESGSISAATASGDVEVGVAQGTAANLDLDSRSGTVRSDLTPAAGPENDDRRLTVHARTASGDITIRRATTVPA</sequence>
<evidence type="ECO:0000313" key="2">
    <source>
        <dbReference type="EMBL" id="OBJ45150.1"/>
    </source>
</evidence>
<dbReference type="Proteomes" id="UP000093898">
    <property type="component" value="Unassembled WGS sequence"/>
</dbReference>
<dbReference type="PANTHER" id="PTHR34094:SF1">
    <property type="entry name" value="PROTEIN FAM185A"/>
    <property type="match status" value="1"/>
</dbReference>
<dbReference type="EMBL" id="LZLC01000043">
    <property type="protein sequence ID" value="OBJ45150.1"/>
    <property type="molecule type" value="Genomic_DNA"/>
</dbReference>
<reference evidence="2 3" key="1">
    <citation type="submission" date="2016-06" db="EMBL/GenBank/DDBJ databases">
        <authorList>
            <person name="Kjaerup R.B."/>
            <person name="Dalgaard T.S."/>
            <person name="Juul-Madsen H.R."/>
        </authorList>
    </citation>
    <scope>NUCLEOTIDE SEQUENCE [LARGE SCALE GENOMIC DNA]</scope>
    <source>
        <strain evidence="2 3">1127319.6</strain>
    </source>
</reference>
<evidence type="ECO:0000313" key="3">
    <source>
        <dbReference type="Proteomes" id="UP000093898"/>
    </source>
</evidence>
<organism evidence="2 3">
    <name type="scientific">Mycolicibacterium mucogenicum</name>
    <name type="common">Mycobacterium mucogenicum</name>
    <dbReference type="NCBI Taxonomy" id="56689"/>
    <lineage>
        <taxon>Bacteria</taxon>
        <taxon>Bacillati</taxon>
        <taxon>Actinomycetota</taxon>
        <taxon>Actinomycetes</taxon>
        <taxon>Mycobacteriales</taxon>
        <taxon>Mycobacteriaceae</taxon>
        <taxon>Mycolicibacterium</taxon>
    </lineage>
</organism>
<evidence type="ECO:0000259" key="1">
    <source>
        <dbReference type="Pfam" id="PF13349"/>
    </source>
</evidence>
<dbReference type="Pfam" id="PF13349">
    <property type="entry name" value="DUF4097"/>
    <property type="match status" value="1"/>
</dbReference>
<dbReference type="AlphaFoldDB" id="A0A1A3HAS8"/>
<name>A0A1A3HAS8_MYCMU</name>
<feature type="domain" description="DUF4097" evidence="1">
    <location>
        <begin position="15"/>
        <end position="258"/>
    </location>
</feature>
<accession>A0A1A3HAS8</accession>
<dbReference type="OrthoDB" id="3252095at2"/>
<dbReference type="InterPro" id="IPR025164">
    <property type="entry name" value="Toastrack_DUF4097"/>
</dbReference>
<gene>
    <name evidence="2" type="ORF">A5630_14685</name>
</gene>